<evidence type="ECO:0000256" key="2">
    <source>
        <dbReference type="SAM" id="Phobius"/>
    </source>
</evidence>
<dbReference type="EMBL" id="CAJVRL010000039">
    <property type="protein sequence ID" value="CAG8950949.1"/>
    <property type="molecule type" value="Genomic_DNA"/>
</dbReference>
<comment type="caution">
    <text evidence="3">The sequence shown here is derived from an EMBL/GenBank/DDBJ whole genome shotgun (WGS) entry which is preliminary data.</text>
</comment>
<dbReference type="Proteomes" id="UP000696280">
    <property type="component" value="Unassembled WGS sequence"/>
</dbReference>
<protein>
    <submittedName>
        <fullName evidence="3">Uncharacterized protein</fullName>
    </submittedName>
</protein>
<name>A0A9N9KP74_9HELO</name>
<keyword evidence="2" id="KW-1133">Transmembrane helix</keyword>
<feature type="region of interest" description="Disordered" evidence="1">
    <location>
        <begin position="184"/>
        <end position="232"/>
    </location>
</feature>
<sequence length="324" mass="34208">MTTIRGPETIKGLVTNWVPLTTAGPPLIVCSSSLYFMPGHSSLILAFDPYYGKFIDKNVRCLATEVSLWWDQYSNSKLVINLGPFTCPGGYSTAAISRINDYTSYAGCCPLEYDYAGTLLPAASPGQCYSTLSSGQTFVAKKTFSGNIGSWVDTSVQVNTVGARVVAAHVNGFVFRAESSTLPASAPASTTQTGTNPTSVPSIPSNTRVSSISADGPTNVPTPSITPESGSLSSSAKIGIGVGASLAVTGAICLIFAVLLLRKRNRRGANSESVNELDAAVEGTKHKRGMKNRGLAYQREVHELPGQGRMITQGVPVEMPTREC</sequence>
<feature type="compositionally biased region" description="Polar residues" evidence="1">
    <location>
        <begin position="194"/>
        <end position="213"/>
    </location>
</feature>
<dbReference type="CDD" id="cd21699">
    <property type="entry name" value="JMTM_APP_like"/>
    <property type="match status" value="1"/>
</dbReference>
<feature type="compositionally biased region" description="Polar residues" evidence="1">
    <location>
        <begin position="219"/>
        <end position="232"/>
    </location>
</feature>
<feature type="compositionally biased region" description="Low complexity" evidence="1">
    <location>
        <begin position="184"/>
        <end position="193"/>
    </location>
</feature>
<keyword evidence="2" id="KW-0472">Membrane</keyword>
<dbReference type="AlphaFoldDB" id="A0A9N9KP74"/>
<dbReference type="OrthoDB" id="4497263at2759"/>
<reference evidence="3" key="1">
    <citation type="submission" date="2021-07" db="EMBL/GenBank/DDBJ databases">
        <authorList>
            <person name="Durling M."/>
        </authorList>
    </citation>
    <scope>NUCLEOTIDE SEQUENCE</scope>
</reference>
<feature type="transmembrane region" description="Helical" evidence="2">
    <location>
        <begin position="238"/>
        <end position="261"/>
    </location>
</feature>
<evidence type="ECO:0000313" key="3">
    <source>
        <dbReference type="EMBL" id="CAG8950949.1"/>
    </source>
</evidence>
<evidence type="ECO:0000256" key="1">
    <source>
        <dbReference type="SAM" id="MobiDB-lite"/>
    </source>
</evidence>
<keyword evidence="2" id="KW-0812">Transmembrane</keyword>
<gene>
    <name evidence="3" type="ORF">HYFRA_00006346</name>
</gene>
<organism evidence="3 4">
    <name type="scientific">Hymenoscyphus fraxineus</name>
    <dbReference type="NCBI Taxonomy" id="746836"/>
    <lineage>
        <taxon>Eukaryota</taxon>
        <taxon>Fungi</taxon>
        <taxon>Dikarya</taxon>
        <taxon>Ascomycota</taxon>
        <taxon>Pezizomycotina</taxon>
        <taxon>Leotiomycetes</taxon>
        <taxon>Helotiales</taxon>
        <taxon>Helotiaceae</taxon>
        <taxon>Hymenoscyphus</taxon>
    </lineage>
</organism>
<evidence type="ECO:0000313" key="4">
    <source>
        <dbReference type="Proteomes" id="UP000696280"/>
    </source>
</evidence>
<proteinExistence type="predicted"/>
<accession>A0A9N9KP74</accession>
<keyword evidence="4" id="KW-1185">Reference proteome</keyword>